<protein>
    <submittedName>
        <fullName evidence="1">Uncharacterized protein</fullName>
    </submittedName>
</protein>
<comment type="caution">
    <text evidence="1">The sequence shown here is derived from an EMBL/GenBank/DDBJ whole genome shotgun (WGS) entry which is preliminary data.</text>
</comment>
<proteinExistence type="predicted"/>
<evidence type="ECO:0000313" key="2">
    <source>
        <dbReference type="Proteomes" id="UP000249046"/>
    </source>
</evidence>
<dbReference type="AlphaFoldDB" id="A0A2W5KM36"/>
<evidence type="ECO:0000313" key="1">
    <source>
        <dbReference type="EMBL" id="PZQ16468.1"/>
    </source>
</evidence>
<dbReference type="EMBL" id="QFPO01000005">
    <property type="protein sequence ID" value="PZQ16468.1"/>
    <property type="molecule type" value="Genomic_DNA"/>
</dbReference>
<sequence length="329" mass="36437">MDLRKELQRNPVADEVQALIAVVIPILRGVLFAIKDEAMHDAGGIDAIRLRQIPRAYRPGDGDCGISFEYAVHDAIARGNPIVLDRISTALSEHCRIRGGDPASILFGAEKSGAVQLIQTAREVLTDDSRLLSGTRGQPVKLKRHIDAVAAAFRRSNARQLLPESINGLWKADLFVGDRAPDQWVGTTVKINPRHLEGAQGLRLAVVPSQQGRNDAIRRDEQRNLIVVPLPYDGSFMEVFYQGWQIVQQFIHADACVPREVHLPRPPDRQVCRFLEERREFPVIDVLAALQPLAQPELLATQEGNLDVSLRRGEESDTSLLIAPMASQG</sequence>
<accession>A0A2W5KM36</accession>
<name>A0A2W5KM36_9GAMM</name>
<gene>
    <name evidence="1" type="ORF">DI564_07510</name>
</gene>
<organism evidence="1 2">
    <name type="scientific">Rhodanobacter denitrificans</name>
    <dbReference type="NCBI Taxonomy" id="666685"/>
    <lineage>
        <taxon>Bacteria</taxon>
        <taxon>Pseudomonadati</taxon>
        <taxon>Pseudomonadota</taxon>
        <taxon>Gammaproteobacteria</taxon>
        <taxon>Lysobacterales</taxon>
        <taxon>Rhodanobacteraceae</taxon>
        <taxon>Rhodanobacter</taxon>
    </lineage>
</organism>
<dbReference type="Proteomes" id="UP000249046">
    <property type="component" value="Unassembled WGS sequence"/>
</dbReference>
<reference evidence="1 2" key="1">
    <citation type="submission" date="2017-08" db="EMBL/GenBank/DDBJ databases">
        <title>Infants hospitalized years apart are colonized by the same room-sourced microbial strains.</title>
        <authorList>
            <person name="Brooks B."/>
            <person name="Olm M.R."/>
            <person name="Firek B.A."/>
            <person name="Baker R."/>
            <person name="Thomas B.C."/>
            <person name="Morowitz M.J."/>
            <person name="Banfield J.F."/>
        </authorList>
    </citation>
    <scope>NUCLEOTIDE SEQUENCE [LARGE SCALE GENOMIC DNA]</scope>
    <source>
        <strain evidence="1">S2_005_003_R2_42</strain>
    </source>
</reference>